<dbReference type="Pfam" id="PF00023">
    <property type="entry name" value="Ank"/>
    <property type="match status" value="1"/>
</dbReference>
<dbReference type="Pfam" id="PF12796">
    <property type="entry name" value="Ank_2"/>
    <property type="match status" value="3"/>
</dbReference>
<dbReference type="EMBL" id="JAVHJO010000004">
    <property type="protein sequence ID" value="KAK6541134.1"/>
    <property type="molecule type" value="Genomic_DNA"/>
</dbReference>
<protein>
    <recommendedName>
        <fullName evidence="7">Ankyrin repeat protein</fullName>
    </recommendedName>
</protein>
<keyword evidence="2 3" id="KW-0040">ANK repeat</keyword>
<dbReference type="Gene3D" id="1.25.40.20">
    <property type="entry name" value="Ankyrin repeat-containing domain"/>
    <property type="match status" value="3"/>
</dbReference>
<dbReference type="PANTHER" id="PTHR24171">
    <property type="entry name" value="ANKYRIN REPEAT DOMAIN-CONTAINING PROTEIN 39-RELATED"/>
    <property type="match status" value="1"/>
</dbReference>
<evidence type="ECO:0008006" key="7">
    <source>
        <dbReference type="Google" id="ProtNLM"/>
    </source>
</evidence>
<keyword evidence="1" id="KW-0677">Repeat</keyword>
<feature type="repeat" description="ANK" evidence="3">
    <location>
        <begin position="863"/>
        <end position="895"/>
    </location>
</feature>
<feature type="repeat" description="ANK" evidence="3">
    <location>
        <begin position="797"/>
        <end position="829"/>
    </location>
</feature>
<dbReference type="InterPro" id="IPR036770">
    <property type="entry name" value="Ankyrin_rpt-contain_sf"/>
</dbReference>
<evidence type="ECO:0000313" key="5">
    <source>
        <dbReference type="EMBL" id="KAK6541134.1"/>
    </source>
</evidence>
<feature type="repeat" description="ANK" evidence="3">
    <location>
        <begin position="764"/>
        <end position="796"/>
    </location>
</feature>
<feature type="region of interest" description="Disordered" evidence="4">
    <location>
        <begin position="90"/>
        <end position="115"/>
    </location>
</feature>
<sequence length="963" mass="106555">MAVIRALLRSKRMSEDKNQLEDPRGVEGHELDWMALHIDPALEPTPSTPPINVTKQEHLWYIVDLEPPSMRKEPETGIPPSSTSIWRDMVGFAPRPTNSSSGGNENNNTSSSNNYDYAQRAVEWIRSREMGDSGEGQPNKAARILHYRRRLACLTDDEVSEEEHRWDTEIREVAGRLKEAIEATAAHIFSGNMKLSGDWKDTKILVWSTTCQLDKSLKSDAERFPVCFLLYHDNGRWVISRHQLEAVLGLWQWSLKRGDNPKEAFSRKIFMVAEAGKKEELTSVIRLWITQTLPINEHETNSCPFPASTQTPSGSVTQADSPGFLPVLSIATSICLENTSKGRVILSTPAIVSPLKLIAQDIFTLFMNRVAGVIEPLKDVEPRTRRGQGTDLGISTNKPFFGLTEQNIEVLTEIFVAADLGTREDALVSIIPSLLHRQKLSLSEEVAQRSLHAAKVERQSGNLQKCEDILQGLLQFQDPNLETLVIQSIGELYRHSIRSSKKSDQELGHRVGVELSRRELLSDEAKAMQKYYKAVAEYLENSTNRQQTPPSQDIRDDEPWGNLERNLSQEEARPFGLLLMAKYDLSKAPRNRKQRVMEWAIQKNCPELIEDLRNITKSLSNIWDPLKDTNNPTPLFWAINVGCDAKTFQSVMDWPDVKIEWEDKEQKVPLVAAVIEGYVEHVRILLQAGADVNAQAGEYGSALQAASAGGYNNITELLLNKGAKINTQNGRYKNALGAAIAMGHDNIAELLLDQGADIDVPSGEYNNALAAAIAMGRDKIAELLLDRGADINSQSGKYNNALGAAIATGHDKVAELLLDRGADINVQSGEYNNALAAAIAMGRDKIAELLLIRGADINTQSGEYGNALGAAIAAGRDKVAELLLDRGADINAKFGIYGTALQAASYYGHEEIVKLLLDRGANIDARAGRCGTALRIASFRGHHGIAKLLLDRRAKQVNVNQQK</sequence>
<accession>A0AAV9XGA2</accession>
<reference evidence="5 6" key="1">
    <citation type="submission" date="2019-10" db="EMBL/GenBank/DDBJ databases">
        <authorList>
            <person name="Palmer J.M."/>
        </authorList>
    </citation>
    <scope>NUCLEOTIDE SEQUENCE [LARGE SCALE GENOMIC DNA]</scope>
    <source>
        <strain evidence="5 6">TWF694</strain>
    </source>
</reference>
<dbReference type="SMART" id="SM00248">
    <property type="entry name" value="ANK"/>
    <property type="match status" value="9"/>
</dbReference>
<feature type="region of interest" description="Disordered" evidence="4">
    <location>
        <begin position="541"/>
        <end position="560"/>
    </location>
</feature>
<gene>
    <name evidence="5" type="ORF">TWF694_008506</name>
</gene>
<proteinExistence type="predicted"/>
<dbReference type="AlphaFoldDB" id="A0AAV9XGA2"/>
<feature type="repeat" description="ANK" evidence="3">
    <location>
        <begin position="899"/>
        <end position="928"/>
    </location>
</feature>
<evidence type="ECO:0000256" key="3">
    <source>
        <dbReference type="PROSITE-ProRule" id="PRU00023"/>
    </source>
</evidence>
<feature type="compositionally biased region" description="Low complexity" evidence="4">
    <location>
        <begin position="97"/>
        <end position="114"/>
    </location>
</feature>
<organism evidence="5 6">
    <name type="scientific">Orbilia ellipsospora</name>
    <dbReference type="NCBI Taxonomy" id="2528407"/>
    <lineage>
        <taxon>Eukaryota</taxon>
        <taxon>Fungi</taxon>
        <taxon>Dikarya</taxon>
        <taxon>Ascomycota</taxon>
        <taxon>Pezizomycotina</taxon>
        <taxon>Orbiliomycetes</taxon>
        <taxon>Orbiliales</taxon>
        <taxon>Orbiliaceae</taxon>
        <taxon>Orbilia</taxon>
    </lineage>
</organism>
<keyword evidence="6" id="KW-1185">Reference proteome</keyword>
<evidence type="ECO:0000256" key="2">
    <source>
        <dbReference type="ARBA" id="ARBA00023043"/>
    </source>
</evidence>
<dbReference type="PROSITE" id="PS50088">
    <property type="entry name" value="ANK_REPEAT"/>
    <property type="match status" value="8"/>
</dbReference>
<feature type="repeat" description="ANK" evidence="3">
    <location>
        <begin position="731"/>
        <end position="763"/>
    </location>
</feature>
<evidence type="ECO:0000313" key="6">
    <source>
        <dbReference type="Proteomes" id="UP001365542"/>
    </source>
</evidence>
<dbReference type="PROSITE" id="PS50297">
    <property type="entry name" value="ANK_REP_REGION"/>
    <property type="match status" value="5"/>
</dbReference>
<dbReference type="InterPro" id="IPR002110">
    <property type="entry name" value="Ankyrin_rpt"/>
</dbReference>
<feature type="repeat" description="ANK" evidence="3">
    <location>
        <begin position="698"/>
        <end position="730"/>
    </location>
</feature>
<dbReference type="Proteomes" id="UP001365542">
    <property type="component" value="Unassembled WGS sequence"/>
</dbReference>
<dbReference type="SUPFAM" id="SSF48403">
    <property type="entry name" value="Ankyrin repeat"/>
    <property type="match status" value="1"/>
</dbReference>
<feature type="repeat" description="ANK" evidence="3">
    <location>
        <begin position="665"/>
        <end position="697"/>
    </location>
</feature>
<evidence type="ECO:0000256" key="4">
    <source>
        <dbReference type="SAM" id="MobiDB-lite"/>
    </source>
</evidence>
<name>A0AAV9XGA2_9PEZI</name>
<feature type="compositionally biased region" description="Polar residues" evidence="4">
    <location>
        <begin position="541"/>
        <end position="551"/>
    </location>
</feature>
<comment type="caution">
    <text evidence="5">The sequence shown here is derived from an EMBL/GenBank/DDBJ whole genome shotgun (WGS) entry which is preliminary data.</text>
</comment>
<feature type="repeat" description="ANK" evidence="3">
    <location>
        <begin position="830"/>
        <end position="862"/>
    </location>
</feature>
<evidence type="ECO:0000256" key="1">
    <source>
        <dbReference type="ARBA" id="ARBA00022737"/>
    </source>
</evidence>